<reference evidence="2" key="1">
    <citation type="journal article" date="2020" name="Nature">
        <title>Giant virus diversity and host interactions through global metagenomics.</title>
        <authorList>
            <person name="Schulz F."/>
            <person name="Roux S."/>
            <person name="Paez-Espino D."/>
            <person name="Jungbluth S."/>
            <person name="Walsh D.A."/>
            <person name="Denef V.J."/>
            <person name="McMahon K.D."/>
            <person name="Konstantinidis K.T."/>
            <person name="Eloe-Fadrosh E.A."/>
            <person name="Kyrpides N.C."/>
            <person name="Woyke T."/>
        </authorList>
    </citation>
    <scope>NUCLEOTIDE SEQUENCE</scope>
    <source>
        <strain evidence="2">GVMAG-S-3300013006-138</strain>
    </source>
</reference>
<feature type="transmembrane region" description="Helical" evidence="1">
    <location>
        <begin position="9"/>
        <end position="29"/>
    </location>
</feature>
<keyword evidence="1" id="KW-0472">Membrane</keyword>
<evidence type="ECO:0000256" key="1">
    <source>
        <dbReference type="SAM" id="Phobius"/>
    </source>
</evidence>
<sequence>MIGTVSKKIVAGLLIFAFISIILLALQFIKSPSKELFTNERQGQAPTRTSDCNCLPGYVAAKKSDMTYFCQNLNDSSKTRNCY</sequence>
<accession>A0A6C0KJU1</accession>
<dbReference type="AlphaFoldDB" id="A0A6C0KJU1"/>
<evidence type="ECO:0000313" key="2">
    <source>
        <dbReference type="EMBL" id="QHU18215.1"/>
    </source>
</evidence>
<protein>
    <submittedName>
        <fullName evidence="2">Uncharacterized protein</fullName>
    </submittedName>
</protein>
<keyword evidence="1" id="KW-0812">Transmembrane</keyword>
<organism evidence="2">
    <name type="scientific">viral metagenome</name>
    <dbReference type="NCBI Taxonomy" id="1070528"/>
    <lineage>
        <taxon>unclassified sequences</taxon>
        <taxon>metagenomes</taxon>
        <taxon>organismal metagenomes</taxon>
    </lineage>
</organism>
<dbReference type="EMBL" id="MN740926">
    <property type="protein sequence ID" value="QHU18215.1"/>
    <property type="molecule type" value="Genomic_DNA"/>
</dbReference>
<name>A0A6C0KJU1_9ZZZZ</name>
<proteinExistence type="predicted"/>
<keyword evidence="1" id="KW-1133">Transmembrane helix</keyword>